<sequence length="117" mass="13182">MSDTPINLDELRQRIDQLDSDILNLISERASCAQQVAHVKLAEDKDAVFYRPEREAQVLRRIMALNKGPLDSEEMARLFREIMSACLALEQPVKVAYLGPEGTFTQQAALKHFGKAP</sequence>
<evidence type="ECO:0000313" key="5">
    <source>
        <dbReference type="EMBL" id="BBI50655.1"/>
    </source>
</evidence>
<evidence type="ECO:0000259" key="3">
    <source>
        <dbReference type="PROSITE" id="PS51168"/>
    </source>
</evidence>
<keyword evidence="6" id="KW-1185">Reference proteome</keyword>
<evidence type="ECO:0000256" key="1">
    <source>
        <dbReference type="ARBA" id="ARBA00012404"/>
    </source>
</evidence>
<dbReference type="Pfam" id="PF01817">
    <property type="entry name" value="CM_2"/>
    <property type="match status" value="1"/>
</dbReference>
<dbReference type="PANTHER" id="PTHR38041">
    <property type="entry name" value="CHORISMATE MUTASE"/>
    <property type="match status" value="1"/>
</dbReference>
<dbReference type="InterPro" id="IPR001086">
    <property type="entry name" value="Preph_deHydtase"/>
</dbReference>
<dbReference type="InterPro" id="IPR002701">
    <property type="entry name" value="CM_II_prokaryot"/>
</dbReference>
<dbReference type="SMART" id="SM00830">
    <property type="entry name" value="CM_2"/>
    <property type="match status" value="1"/>
</dbReference>
<accession>A0ABN5WW89</accession>
<evidence type="ECO:0000313" key="6">
    <source>
        <dbReference type="Proteomes" id="UP000289555"/>
    </source>
</evidence>
<dbReference type="Proteomes" id="UP000289555">
    <property type="component" value="Chromosome"/>
</dbReference>
<organism evidence="5 6">
    <name type="scientific">Vreelandella olivaria</name>
    <dbReference type="NCBI Taxonomy" id="390919"/>
    <lineage>
        <taxon>Bacteria</taxon>
        <taxon>Pseudomonadati</taxon>
        <taxon>Pseudomonadota</taxon>
        <taxon>Gammaproteobacteria</taxon>
        <taxon>Oceanospirillales</taxon>
        <taxon>Halomonadaceae</taxon>
        <taxon>Vreelandella</taxon>
    </lineage>
</organism>
<evidence type="ECO:0000259" key="4">
    <source>
        <dbReference type="PROSITE" id="PS51171"/>
    </source>
</evidence>
<dbReference type="InterPro" id="IPR051331">
    <property type="entry name" value="Chorismate_mutase-related"/>
</dbReference>
<dbReference type="PROSITE" id="PS51171">
    <property type="entry name" value="PREPHENATE_DEHYDR_3"/>
    <property type="match status" value="1"/>
</dbReference>
<feature type="domain" description="Chorismate mutase" evidence="3">
    <location>
        <begin position="2"/>
        <end position="94"/>
    </location>
</feature>
<gene>
    <name evidence="5" type="ORF">HORIV_30760</name>
</gene>
<evidence type="ECO:0000256" key="2">
    <source>
        <dbReference type="ARBA" id="ARBA00023235"/>
    </source>
</evidence>
<dbReference type="NCBIfam" id="TIGR01807">
    <property type="entry name" value="CM_P2"/>
    <property type="match status" value="1"/>
</dbReference>
<keyword evidence="2" id="KW-0413">Isomerase</keyword>
<dbReference type="Gene3D" id="3.40.190.10">
    <property type="entry name" value="Periplasmic binding protein-like II"/>
    <property type="match status" value="1"/>
</dbReference>
<proteinExistence type="predicted"/>
<protein>
    <recommendedName>
        <fullName evidence="1">chorismate mutase</fullName>
        <ecNumber evidence="1">5.4.99.5</ecNumber>
    </recommendedName>
</protein>
<dbReference type="PROSITE" id="PS51168">
    <property type="entry name" value="CHORISMATE_MUT_2"/>
    <property type="match status" value="1"/>
</dbReference>
<dbReference type="EMBL" id="AP019416">
    <property type="protein sequence ID" value="BBI50655.1"/>
    <property type="molecule type" value="Genomic_DNA"/>
</dbReference>
<dbReference type="SUPFAM" id="SSF48600">
    <property type="entry name" value="Chorismate mutase II"/>
    <property type="match status" value="1"/>
</dbReference>
<dbReference type="EC" id="5.4.99.5" evidence="1"/>
<dbReference type="InterPro" id="IPR036979">
    <property type="entry name" value="CM_dom_sf"/>
</dbReference>
<dbReference type="InterPro" id="IPR010957">
    <property type="entry name" value="G/b/e-P-prot_chorismate_mutase"/>
</dbReference>
<dbReference type="Gene3D" id="1.20.59.10">
    <property type="entry name" value="Chorismate mutase"/>
    <property type="match status" value="1"/>
</dbReference>
<dbReference type="InterPro" id="IPR036263">
    <property type="entry name" value="Chorismate_II_sf"/>
</dbReference>
<name>A0ABN5WW89_9GAMM</name>
<feature type="domain" description="Prephenate dehydratase" evidence="4">
    <location>
        <begin position="94"/>
        <end position="117"/>
    </location>
</feature>
<dbReference type="PANTHER" id="PTHR38041:SF1">
    <property type="entry name" value="CHORISMATE MUTASE"/>
    <property type="match status" value="1"/>
</dbReference>
<reference evidence="6" key="1">
    <citation type="journal article" date="2019" name="Microbiol. Resour. Announc.">
        <title>Complete Genome Sequence of Halomonas olivaria, a Moderately Halophilic Bacterium Isolated from Olive Processing Effluents, Obtained by Nanopore Sequencing.</title>
        <authorList>
            <person name="Nagata S."/>
            <person name="Ii K.M."/>
            <person name="Tsukimi T."/>
            <person name="Miura M.C."/>
            <person name="Galipon J."/>
            <person name="Arakawa K."/>
        </authorList>
    </citation>
    <scope>NUCLEOTIDE SEQUENCE [LARGE SCALE GENOMIC DNA]</scope>
    <source>
        <strain evidence="6">TYRC17</strain>
    </source>
</reference>